<keyword evidence="3" id="KW-1185">Reference proteome</keyword>
<dbReference type="EMBL" id="JAJSOF020000031">
    <property type="protein sequence ID" value="KAJ4430937.1"/>
    <property type="molecule type" value="Genomic_DNA"/>
</dbReference>
<evidence type="ECO:0000256" key="1">
    <source>
        <dbReference type="SAM" id="MobiDB-lite"/>
    </source>
</evidence>
<gene>
    <name evidence="2" type="ORF">ANN_19530</name>
</gene>
<feature type="region of interest" description="Disordered" evidence="1">
    <location>
        <begin position="79"/>
        <end position="115"/>
    </location>
</feature>
<feature type="compositionally biased region" description="Acidic residues" evidence="1">
    <location>
        <begin position="90"/>
        <end position="115"/>
    </location>
</feature>
<dbReference type="Proteomes" id="UP001148838">
    <property type="component" value="Unassembled WGS sequence"/>
</dbReference>
<feature type="compositionally biased region" description="Basic and acidic residues" evidence="1">
    <location>
        <begin position="79"/>
        <end position="89"/>
    </location>
</feature>
<name>A0ABQ8SAG2_PERAM</name>
<comment type="caution">
    <text evidence="2">The sequence shown here is derived from an EMBL/GenBank/DDBJ whole genome shotgun (WGS) entry which is preliminary data.</text>
</comment>
<organism evidence="2 3">
    <name type="scientific">Periplaneta americana</name>
    <name type="common">American cockroach</name>
    <name type="synonym">Blatta americana</name>
    <dbReference type="NCBI Taxonomy" id="6978"/>
    <lineage>
        <taxon>Eukaryota</taxon>
        <taxon>Metazoa</taxon>
        <taxon>Ecdysozoa</taxon>
        <taxon>Arthropoda</taxon>
        <taxon>Hexapoda</taxon>
        <taxon>Insecta</taxon>
        <taxon>Pterygota</taxon>
        <taxon>Neoptera</taxon>
        <taxon>Polyneoptera</taxon>
        <taxon>Dictyoptera</taxon>
        <taxon>Blattodea</taxon>
        <taxon>Blattoidea</taxon>
        <taxon>Blattidae</taxon>
        <taxon>Blattinae</taxon>
        <taxon>Periplaneta</taxon>
    </lineage>
</organism>
<evidence type="ECO:0000313" key="2">
    <source>
        <dbReference type="EMBL" id="KAJ4430937.1"/>
    </source>
</evidence>
<evidence type="ECO:0000313" key="3">
    <source>
        <dbReference type="Proteomes" id="UP001148838"/>
    </source>
</evidence>
<accession>A0ABQ8SAG2</accession>
<protein>
    <submittedName>
        <fullName evidence="2">Uncharacterized protein</fullName>
    </submittedName>
</protein>
<reference evidence="2 3" key="1">
    <citation type="journal article" date="2022" name="Allergy">
        <title>Genome assembly and annotation of Periplaneta americana reveal a comprehensive cockroach allergen profile.</title>
        <authorList>
            <person name="Wang L."/>
            <person name="Xiong Q."/>
            <person name="Saelim N."/>
            <person name="Wang L."/>
            <person name="Nong W."/>
            <person name="Wan A.T."/>
            <person name="Shi M."/>
            <person name="Liu X."/>
            <person name="Cao Q."/>
            <person name="Hui J.H.L."/>
            <person name="Sookrung N."/>
            <person name="Leung T.F."/>
            <person name="Tungtrongchitr A."/>
            <person name="Tsui S.K.W."/>
        </authorList>
    </citation>
    <scope>NUCLEOTIDE SEQUENCE [LARGE SCALE GENOMIC DNA]</scope>
    <source>
        <strain evidence="2">PWHHKU_190912</strain>
    </source>
</reference>
<proteinExistence type="predicted"/>
<sequence length="115" mass="12942">MAGLCGGGNEPLDSLKGICKNMPNLESGHKVKNTGEGEFDSVLWIGLRRSSMVTALENKNSFPAEVRQMLKELHTYRTSEDVRVTRGNDDEADEEQLQLEEEEEEGEEEEKEEGR</sequence>